<dbReference type="Proteomes" id="UP000189229">
    <property type="component" value="Unassembled WGS sequence"/>
</dbReference>
<evidence type="ECO:0000313" key="3">
    <source>
        <dbReference type="Proteomes" id="UP000189229"/>
    </source>
</evidence>
<dbReference type="InterPro" id="IPR001162">
    <property type="entry name" value="UvrC_RNase_H_dom"/>
</dbReference>
<evidence type="ECO:0000259" key="1">
    <source>
        <dbReference type="PROSITE" id="PS50165"/>
    </source>
</evidence>
<dbReference type="InterPro" id="IPR038476">
    <property type="entry name" value="UvrC_RNase_H_dom_sf"/>
</dbReference>
<name>A0A1V3WDM6_MYCKA</name>
<dbReference type="GO" id="GO:0009380">
    <property type="term" value="C:excinuclease repair complex"/>
    <property type="evidence" value="ECO:0007669"/>
    <property type="project" value="TreeGrafter"/>
</dbReference>
<reference evidence="2 3" key="1">
    <citation type="submission" date="2017-02" db="EMBL/GenBank/DDBJ databases">
        <title>Complete genome sequences of Mycobacterium kansasii strains isolated from rhesus macaques.</title>
        <authorList>
            <person name="Panda A."/>
            <person name="Nagaraj S."/>
            <person name="Zhao X."/>
            <person name="Tettelin H."/>
            <person name="Detolla L.J."/>
        </authorList>
    </citation>
    <scope>NUCLEOTIDE SEQUENCE [LARGE SCALE GENOMIC DNA]</scope>
    <source>
        <strain evidence="2 3">11-3813</strain>
    </source>
</reference>
<gene>
    <name evidence="2" type="ORF">BZL30_8996</name>
</gene>
<dbReference type="EMBL" id="MVBM01000011">
    <property type="protein sequence ID" value="OOK65020.1"/>
    <property type="molecule type" value="Genomic_DNA"/>
</dbReference>
<dbReference type="PANTHER" id="PTHR30562:SF1">
    <property type="entry name" value="UVRABC SYSTEM PROTEIN C"/>
    <property type="match status" value="1"/>
</dbReference>
<sequence length="175" mass="18974">MVEQFLTQFYGEQAELGSAADESVNPVPREVLVPCLPSNSEELSSWLSGLRGSRVTLRVPRRGDKRALAETVQRNAKEALQQHKLKRAGDFNARSAALQNIQEALGLADAPLRIECVDISHVQGTDVVGSLVVFEDGLPRKSDYRHFGIREAAGQGRSDDVASIAEVTDDASCAT</sequence>
<dbReference type="PANTHER" id="PTHR30562">
    <property type="entry name" value="UVRC/OXIDOREDUCTASE"/>
    <property type="match status" value="1"/>
</dbReference>
<protein>
    <submittedName>
        <fullName evidence="2">UvrC Helix-hairpin-helix N-terminal family protein</fullName>
    </submittedName>
</protein>
<accession>A0A1V3WDM6</accession>
<proteinExistence type="predicted"/>
<dbReference type="GO" id="GO:0009381">
    <property type="term" value="F:excinuclease ABC activity"/>
    <property type="evidence" value="ECO:0007669"/>
    <property type="project" value="InterPro"/>
</dbReference>
<dbReference type="Gene3D" id="3.30.420.340">
    <property type="entry name" value="UvrC, RNAse H endonuclease domain"/>
    <property type="match status" value="1"/>
</dbReference>
<dbReference type="PROSITE" id="PS50165">
    <property type="entry name" value="UVRC"/>
    <property type="match status" value="1"/>
</dbReference>
<dbReference type="GO" id="GO:0006974">
    <property type="term" value="P:DNA damage response"/>
    <property type="evidence" value="ECO:0007669"/>
    <property type="project" value="TreeGrafter"/>
</dbReference>
<evidence type="ECO:0000313" key="2">
    <source>
        <dbReference type="EMBL" id="OOK65020.1"/>
    </source>
</evidence>
<dbReference type="InterPro" id="IPR050066">
    <property type="entry name" value="UvrABC_protein_C"/>
</dbReference>
<comment type="caution">
    <text evidence="2">The sequence shown here is derived from an EMBL/GenBank/DDBJ whole genome shotgun (WGS) entry which is preliminary data.</text>
</comment>
<dbReference type="Pfam" id="PF22920">
    <property type="entry name" value="UvrC_RNaseH"/>
    <property type="match status" value="1"/>
</dbReference>
<feature type="domain" description="UvrC family homology region profile" evidence="1">
    <location>
        <begin position="1"/>
        <end position="150"/>
    </location>
</feature>
<dbReference type="Pfam" id="PF08459">
    <property type="entry name" value="UvrC_RNaseH_dom"/>
    <property type="match status" value="1"/>
</dbReference>
<organism evidence="2 3">
    <name type="scientific">Mycobacterium kansasii</name>
    <dbReference type="NCBI Taxonomy" id="1768"/>
    <lineage>
        <taxon>Bacteria</taxon>
        <taxon>Bacillati</taxon>
        <taxon>Actinomycetota</taxon>
        <taxon>Actinomycetes</taxon>
        <taxon>Mycobacteriales</taxon>
        <taxon>Mycobacteriaceae</taxon>
        <taxon>Mycobacterium</taxon>
    </lineage>
</organism>
<dbReference type="AlphaFoldDB" id="A0A1V3WDM6"/>